<dbReference type="EMBL" id="NCXI01000054">
    <property type="protein sequence ID" value="PAK81410.1"/>
    <property type="molecule type" value="Genomic_DNA"/>
</dbReference>
<feature type="domain" description="Putative host cell surface-exposed lipoprotein Ltp-like HTH region" evidence="2">
    <location>
        <begin position="45"/>
        <end position="90"/>
    </location>
</feature>
<evidence type="ECO:0000256" key="1">
    <source>
        <dbReference type="SAM" id="Phobius"/>
    </source>
</evidence>
<dbReference type="Pfam" id="PF07553">
    <property type="entry name" value="Lipoprotein_Ltp"/>
    <property type="match status" value="2"/>
</dbReference>
<dbReference type="Gene3D" id="1.10.10.10">
    <property type="entry name" value="Winged helix-like DNA-binding domain superfamily/Winged helix DNA-binding domain"/>
    <property type="match status" value="2"/>
</dbReference>
<feature type="domain" description="Putative host cell surface-exposed lipoprotein Ltp-like HTH region" evidence="2">
    <location>
        <begin position="95"/>
        <end position="141"/>
    </location>
</feature>
<evidence type="ECO:0000313" key="3">
    <source>
        <dbReference type="EMBL" id="PAK81410.1"/>
    </source>
</evidence>
<keyword evidence="1" id="KW-0472">Membrane</keyword>
<reference evidence="3 4" key="1">
    <citation type="submission" date="2017-04" db="EMBL/GenBank/DDBJ databases">
        <title>Kefir bacterial isolates.</title>
        <authorList>
            <person name="Kim Y."/>
            <person name="Blasche S."/>
            <person name="Patil K.R."/>
        </authorList>
    </citation>
    <scope>NUCLEOTIDE SEQUENCE [LARGE SCALE GENOMIC DNA]</scope>
    <source>
        <strain evidence="3 4">OG2</strain>
    </source>
</reference>
<evidence type="ECO:0000313" key="4">
    <source>
        <dbReference type="Proteomes" id="UP000216802"/>
    </source>
</evidence>
<gene>
    <name evidence="3" type="ORF">B8W98_07745</name>
</gene>
<sequence length="141" mass="15909">MKASRIKKAGMAFIIGMLLGIGGMTFPNIINHSPNIMIVSASSSKSAALSSAYFYARSEHMSKRAIYHQLISKYGDGFSKHSASYAVRHLHGISWNHNALVSARFYRHNEHMSKYAIYHQLISSYGDMFTRSQARYAIHHL</sequence>
<dbReference type="AlphaFoldDB" id="A0A269Y7M9"/>
<proteinExistence type="predicted"/>
<dbReference type="InterPro" id="IPR036388">
    <property type="entry name" value="WH-like_DNA-bd_sf"/>
</dbReference>
<dbReference type="RefSeq" id="WP_095339483.1">
    <property type="nucleotide sequence ID" value="NZ_NCXA01000047.1"/>
</dbReference>
<evidence type="ECO:0000259" key="2">
    <source>
        <dbReference type="Pfam" id="PF07553"/>
    </source>
</evidence>
<feature type="transmembrane region" description="Helical" evidence="1">
    <location>
        <begin position="12"/>
        <end position="30"/>
    </location>
</feature>
<dbReference type="InterPro" id="IPR011434">
    <property type="entry name" value="Ltp-like_HTH"/>
</dbReference>
<dbReference type="Proteomes" id="UP000216802">
    <property type="component" value="Unassembled WGS sequence"/>
</dbReference>
<name>A0A269Y7M9_9LACO</name>
<comment type="caution">
    <text evidence="3">The sequence shown here is derived from an EMBL/GenBank/DDBJ whole genome shotgun (WGS) entry which is preliminary data.</text>
</comment>
<keyword evidence="1" id="KW-0812">Transmembrane</keyword>
<keyword evidence="1" id="KW-1133">Transmembrane helix</keyword>
<accession>A0A269Y7M9</accession>
<protein>
    <recommendedName>
        <fullName evidence="2">Putative host cell surface-exposed lipoprotein Ltp-like HTH region domain-containing protein</fullName>
    </recommendedName>
</protein>
<organism evidence="3 4">
    <name type="scientific">Lentilactobacillus parakefiri</name>
    <dbReference type="NCBI Taxonomy" id="152332"/>
    <lineage>
        <taxon>Bacteria</taxon>
        <taxon>Bacillati</taxon>
        <taxon>Bacillota</taxon>
        <taxon>Bacilli</taxon>
        <taxon>Lactobacillales</taxon>
        <taxon>Lactobacillaceae</taxon>
        <taxon>Lentilactobacillus</taxon>
    </lineage>
</organism>